<feature type="signal peptide" evidence="2">
    <location>
        <begin position="1"/>
        <end position="19"/>
    </location>
</feature>
<evidence type="ECO:0008006" key="5">
    <source>
        <dbReference type="Google" id="ProtNLM"/>
    </source>
</evidence>
<dbReference type="RefSeq" id="WP_232398423.1">
    <property type="nucleotide sequence ID" value="NZ_CP102173.1"/>
</dbReference>
<keyword evidence="2" id="KW-0732">Signal</keyword>
<evidence type="ECO:0000256" key="1">
    <source>
        <dbReference type="SAM" id="MobiDB-lite"/>
    </source>
</evidence>
<evidence type="ECO:0000313" key="4">
    <source>
        <dbReference type="Proteomes" id="UP001316184"/>
    </source>
</evidence>
<sequence length="203" mass="20755">MTRTRLLTALATTPILLLGACGSSDEPEAAAPSTAEPSTSEPTTAAPSTVPTTPAATTPAPSKSTSTPTPAAPAGKLISYAQGEDSGVLIATPAETSKLRGAPADFKSFIAAELTRGTVEQGCTEKPQISVDVIDTAGFARGGHFTPQCGGYASLWAKSGGTWRSVWNGQSLTECSVLTKYKFPARVAGKQCLQGDDTVTYSG</sequence>
<reference evidence="3 4" key="1">
    <citation type="submission" date="2022-08" db="EMBL/GenBank/DDBJ databases">
        <title>novel species in genus Aeromicrobium.</title>
        <authorList>
            <person name="Ye L."/>
        </authorList>
    </citation>
    <scope>NUCLEOTIDE SEQUENCE [LARGE SCALE GENOMIC DNA]</scope>
    <source>
        <strain evidence="4">zg-Y1379</strain>
    </source>
</reference>
<feature type="chain" id="PRO_5047390502" description="Secreted protein" evidence="2">
    <location>
        <begin position="20"/>
        <end position="203"/>
    </location>
</feature>
<evidence type="ECO:0000256" key="2">
    <source>
        <dbReference type="SAM" id="SignalP"/>
    </source>
</evidence>
<proteinExistence type="predicted"/>
<accession>A0ABY5MFG3</accession>
<dbReference type="EMBL" id="CP102173">
    <property type="protein sequence ID" value="UUP14591.1"/>
    <property type="molecule type" value="Genomic_DNA"/>
</dbReference>
<name>A0ABY5MFG3_9ACTN</name>
<dbReference type="Proteomes" id="UP001316184">
    <property type="component" value="Chromosome"/>
</dbReference>
<gene>
    <name evidence="3" type="ORF">NQV15_04570</name>
</gene>
<keyword evidence="4" id="KW-1185">Reference proteome</keyword>
<evidence type="ECO:0000313" key="3">
    <source>
        <dbReference type="EMBL" id="UUP14591.1"/>
    </source>
</evidence>
<organism evidence="3 4">
    <name type="scientific">Aeromicrobium wangtongii</name>
    <dbReference type="NCBI Taxonomy" id="2969247"/>
    <lineage>
        <taxon>Bacteria</taxon>
        <taxon>Bacillati</taxon>
        <taxon>Actinomycetota</taxon>
        <taxon>Actinomycetes</taxon>
        <taxon>Propionibacteriales</taxon>
        <taxon>Nocardioidaceae</taxon>
        <taxon>Aeromicrobium</taxon>
    </lineage>
</organism>
<feature type="region of interest" description="Disordered" evidence="1">
    <location>
        <begin position="20"/>
        <end position="74"/>
    </location>
</feature>
<feature type="compositionally biased region" description="Low complexity" evidence="1">
    <location>
        <begin position="29"/>
        <end position="74"/>
    </location>
</feature>
<protein>
    <recommendedName>
        <fullName evidence="5">Secreted protein</fullName>
    </recommendedName>
</protein>
<dbReference type="PROSITE" id="PS51257">
    <property type="entry name" value="PROKAR_LIPOPROTEIN"/>
    <property type="match status" value="1"/>
</dbReference>